<evidence type="ECO:0000259" key="1">
    <source>
        <dbReference type="Pfam" id="PF12395"/>
    </source>
</evidence>
<name>A0A544TKM3_9BACI</name>
<keyword evidence="3" id="KW-1185">Reference proteome</keyword>
<comment type="caution">
    <text evidence="2">The sequence shown here is derived from an EMBL/GenBank/DDBJ whole genome shotgun (WGS) entry which is preliminary data.</text>
</comment>
<dbReference type="Pfam" id="PF12395">
    <property type="entry name" value="DUF3658"/>
    <property type="match status" value="1"/>
</dbReference>
<protein>
    <recommendedName>
        <fullName evidence="1">DUF3658 domain-containing protein</fullName>
    </recommendedName>
</protein>
<organism evidence="2 3">
    <name type="scientific">Psychrobacillus soli</name>
    <dbReference type="NCBI Taxonomy" id="1543965"/>
    <lineage>
        <taxon>Bacteria</taxon>
        <taxon>Bacillati</taxon>
        <taxon>Bacillota</taxon>
        <taxon>Bacilli</taxon>
        <taxon>Bacillales</taxon>
        <taxon>Bacillaceae</taxon>
        <taxon>Psychrobacillus</taxon>
    </lineage>
</organism>
<evidence type="ECO:0000313" key="3">
    <source>
        <dbReference type="Proteomes" id="UP000318937"/>
    </source>
</evidence>
<dbReference type="OrthoDB" id="343110at2"/>
<gene>
    <name evidence="2" type="ORF">FG383_03600</name>
</gene>
<dbReference type="AlphaFoldDB" id="A0A544TKM3"/>
<dbReference type="EMBL" id="VDGG01000005">
    <property type="protein sequence ID" value="TQR17995.1"/>
    <property type="molecule type" value="Genomic_DNA"/>
</dbReference>
<dbReference type="Proteomes" id="UP000318937">
    <property type="component" value="Unassembled WGS sequence"/>
</dbReference>
<feature type="domain" description="DUF3658" evidence="1">
    <location>
        <begin position="2"/>
        <end position="50"/>
    </location>
</feature>
<sequence length="59" mass="7207">MKDFIKTGRVIEELFIQLDEFVGIFFLEYRIRYLIYTGFLELKGIPKSEWHYSVKKRDS</sequence>
<dbReference type="InterPro" id="IPR022123">
    <property type="entry name" value="DUF3658"/>
</dbReference>
<accession>A0A544TKM3</accession>
<evidence type="ECO:0000313" key="2">
    <source>
        <dbReference type="EMBL" id="TQR17995.1"/>
    </source>
</evidence>
<proteinExistence type="predicted"/>
<reference evidence="2 3" key="1">
    <citation type="submission" date="2019-05" db="EMBL/GenBank/DDBJ databases">
        <title>Psychrobacillus vulpis sp. nov., a new species isolated from feces of a red fox that inhabits in The Tablas de Daimiel Natural Park, Albacete, Spain.</title>
        <authorList>
            <person name="Rodriguez M."/>
            <person name="Reina J.C."/>
            <person name="Bejar V."/>
            <person name="Llamas I."/>
        </authorList>
    </citation>
    <scope>NUCLEOTIDE SEQUENCE [LARGE SCALE GENOMIC DNA]</scope>
    <source>
        <strain evidence="2 3">NHI-2</strain>
    </source>
</reference>